<name>A0A015LH56_RHIIW</name>
<dbReference type="EMBL" id="JEMT01015833">
    <property type="protein sequence ID" value="EXX71961.1"/>
    <property type="molecule type" value="Genomic_DNA"/>
</dbReference>
<evidence type="ECO:0000256" key="1">
    <source>
        <dbReference type="SAM" id="MobiDB-lite"/>
    </source>
</evidence>
<comment type="caution">
    <text evidence="2">The sequence shown here is derived from an EMBL/GenBank/DDBJ whole genome shotgun (WGS) entry which is preliminary data.</text>
</comment>
<dbReference type="Proteomes" id="UP000022910">
    <property type="component" value="Unassembled WGS sequence"/>
</dbReference>
<gene>
    <name evidence="2" type="ORF">RirG_073810</name>
</gene>
<organism evidence="2 3">
    <name type="scientific">Rhizophagus irregularis (strain DAOM 197198w)</name>
    <name type="common">Glomus intraradices</name>
    <dbReference type="NCBI Taxonomy" id="1432141"/>
    <lineage>
        <taxon>Eukaryota</taxon>
        <taxon>Fungi</taxon>
        <taxon>Fungi incertae sedis</taxon>
        <taxon>Mucoromycota</taxon>
        <taxon>Glomeromycotina</taxon>
        <taxon>Glomeromycetes</taxon>
        <taxon>Glomerales</taxon>
        <taxon>Glomeraceae</taxon>
        <taxon>Rhizophagus</taxon>
    </lineage>
</organism>
<accession>A0A015LH56</accession>
<keyword evidence="3" id="KW-1185">Reference proteome</keyword>
<reference evidence="2 3" key="1">
    <citation type="submission" date="2014-02" db="EMBL/GenBank/DDBJ databases">
        <title>Single nucleus genome sequencing reveals high similarity among nuclei of an endomycorrhizal fungus.</title>
        <authorList>
            <person name="Lin K."/>
            <person name="Geurts R."/>
            <person name="Zhang Z."/>
            <person name="Limpens E."/>
            <person name="Saunders D.G."/>
            <person name="Mu D."/>
            <person name="Pang E."/>
            <person name="Cao H."/>
            <person name="Cha H."/>
            <person name="Lin T."/>
            <person name="Zhou Q."/>
            <person name="Shang Y."/>
            <person name="Li Y."/>
            <person name="Ivanov S."/>
            <person name="Sharma T."/>
            <person name="Velzen R.V."/>
            <person name="Ruijter N.D."/>
            <person name="Aanen D.K."/>
            <person name="Win J."/>
            <person name="Kamoun S."/>
            <person name="Bisseling T."/>
            <person name="Huang S."/>
        </authorList>
    </citation>
    <scope>NUCLEOTIDE SEQUENCE [LARGE SCALE GENOMIC DNA]</scope>
    <source>
        <strain evidence="3">DAOM197198w</strain>
    </source>
</reference>
<evidence type="ECO:0000313" key="2">
    <source>
        <dbReference type="EMBL" id="EXX71961.1"/>
    </source>
</evidence>
<dbReference type="AlphaFoldDB" id="A0A015LH56"/>
<protein>
    <submittedName>
        <fullName evidence="2">Uncharacterized protein</fullName>
    </submittedName>
</protein>
<proteinExistence type="predicted"/>
<sequence>MAFTKGRVFKNTTTNTEKWIKIMNQWRNDIYYNYSLKSQDKDIIELKVIQFLCDITSKKSSYYSCALLKNTLSAISRHLNQDEKHEKKGIGKVKSTDGLSTDKI</sequence>
<feature type="region of interest" description="Disordered" evidence="1">
    <location>
        <begin position="82"/>
        <end position="104"/>
    </location>
</feature>
<dbReference type="HOGENOM" id="CLU_2251517_0_0_1"/>
<evidence type="ECO:0000313" key="3">
    <source>
        <dbReference type="Proteomes" id="UP000022910"/>
    </source>
</evidence>